<reference evidence="2" key="1">
    <citation type="journal article" date="2014" name="Int. J. Syst. Evol. Microbiol.">
        <title>Complete genome sequence of Corynebacterium casei LMG S-19264T (=DSM 44701T), isolated from a smear-ripened cheese.</title>
        <authorList>
            <consortium name="US DOE Joint Genome Institute (JGI-PGF)"/>
            <person name="Walter F."/>
            <person name="Albersmeier A."/>
            <person name="Kalinowski J."/>
            <person name="Ruckert C."/>
        </authorList>
    </citation>
    <scope>NUCLEOTIDE SEQUENCE</scope>
    <source>
        <strain evidence="2">CGMCC 1.12987</strain>
    </source>
</reference>
<name>A0A917D5Z8_9BACL</name>
<evidence type="ECO:0000313" key="3">
    <source>
        <dbReference type="Proteomes" id="UP000644756"/>
    </source>
</evidence>
<gene>
    <name evidence="2" type="ORF">GCM10010916_29730</name>
</gene>
<keyword evidence="1" id="KW-1133">Transmembrane helix</keyword>
<comment type="caution">
    <text evidence="2">The sequence shown here is derived from an EMBL/GenBank/DDBJ whole genome shotgun (WGS) entry which is preliminary data.</text>
</comment>
<sequence length="138" mass="15135">MKRDSLKWAVFGGVTVFMLLYGIEVATTGIETVYGPVGGQRTASVTELLPQELPQTMDDRQLPAAQPQAAVPGGMPDMIPQYEEERYPYMRERLPGIYGEYHGEPSVNRVAEQTAGLLQSLSSSGIRLVVSLFESVTN</sequence>
<feature type="transmembrane region" description="Helical" evidence="1">
    <location>
        <begin position="6"/>
        <end position="23"/>
    </location>
</feature>
<keyword evidence="3" id="KW-1185">Reference proteome</keyword>
<organism evidence="2 3">
    <name type="scientific">Paenibacillus abyssi</name>
    <dbReference type="NCBI Taxonomy" id="1340531"/>
    <lineage>
        <taxon>Bacteria</taxon>
        <taxon>Bacillati</taxon>
        <taxon>Bacillota</taxon>
        <taxon>Bacilli</taxon>
        <taxon>Bacillales</taxon>
        <taxon>Paenibacillaceae</taxon>
        <taxon>Paenibacillus</taxon>
    </lineage>
</organism>
<accession>A0A917D5Z8</accession>
<evidence type="ECO:0000313" key="2">
    <source>
        <dbReference type="EMBL" id="GGG10898.1"/>
    </source>
</evidence>
<keyword evidence="1" id="KW-0812">Transmembrane</keyword>
<proteinExistence type="predicted"/>
<dbReference type="RefSeq" id="WP_188531847.1">
    <property type="nucleotide sequence ID" value="NZ_BMGR01000009.1"/>
</dbReference>
<evidence type="ECO:0000256" key="1">
    <source>
        <dbReference type="SAM" id="Phobius"/>
    </source>
</evidence>
<keyword evidence="1" id="KW-0472">Membrane</keyword>
<dbReference type="AlphaFoldDB" id="A0A917D5Z8"/>
<dbReference type="Proteomes" id="UP000644756">
    <property type="component" value="Unassembled WGS sequence"/>
</dbReference>
<reference evidence="2" key="2">
    <citation type="submission" date="2020-09" db="EMBL/GenBank/DDBJ databases">
        <authorList>
            <person name="Sun Q."/>
            <person name="Zhou Y."/>
        </authorList>
    </citation>
    <scope>NUCLEOTIDE SEQUENCE</scope>
    <source>
        <strain evidence="2">CGMCC 1.12987</strain>
    </source>
</reference>
<protein>
    <submittedName>
        <fullName evidence="2">Uncharacterized protein</fullName>
    </submittedName>
</protein>
<dbReference type="EMBL" id="BMGR01000009">
    <property type="protein sequence ID" value="GGG10898.1"/>
    <property type="molecule type" value="Genomic_DNA"/>
</dbReference>